<reference evidence="4 5" key="1">
    <citation type="submission" date="2017-07" db="EMBL/GenBank/DDBJ databases">
        <title>Isolation and whole genome analysis of endospore-forming bacteria from heroin.</title>
        <authorList>
            <person name="Kalinowski J."/>
            <person name="Ahrens B."/>
            <person name="Al-Dilaimi A."/>
            <person name="Winkler A."/>
            <person name="Wibberg D."/>
            <person name="Schleenbecker U."/>
            <person name="Ruckert C."/>
            <person name="Wolfel R."/>
            <person name="Grass G."/>
        </authorList>
    </citation>
    <scope>NUCLEOTIDE SEQUENCE [LARGE SCALE GENOMIC DNA]</scope>
    <source>
        <strain evidence="4 5">7539</strain>
    </source>
</reference>
<dbReference type="SUPFAM" id="SSF53590">
    <property type="entry name" value="Nucleoside hydrolase"/>
    <property type="match status" value="1"/>
</dbReference>
<dbReference type="Proteomes" id="UP000216207">
    <property type="component" value="Unassembled WGS sequence"/>
</dbReference>
<dbReference type="RefSeq" id="WP_095294873.1">
    <property type="nucleotide sequence ID" value="NZ_BOQQ01000004.1"/>
</dbReference>
<dbReference type="InterPro" id="IPR023186">
    <property type="entry name" value="IUNH"/>
</dbReference>
<dbReference type="InterPro" id="IPR001910">
    <property type="entry name" value="Inosine/uridine_hydrolase_dom"/>
</dbReference>
<organism evidence="4 5">
    <name type="scientific">Shouchella clausii</name>
    <name type="common">Alkalihalobacillus clausii</name>
    <dbReference type="NCBI Taxonomy" id="79880"/>
    <lineage>
        <taxon>Bacteria</taxon>
        <taxon>Bacillati</taxon>
        <taxon>Bacillota</taxon>
        <taxon>Bacilli</taxon>
        <taxon>Bacillales</taxon>
        <taxon>Bacillaceae</taxon>
        <taxon>Shouchella</taxon>
    </lineage>
</organism>
<keyword evidence="2" id="KW-0326">Glycosidase</keyword>
<dbReference type="CDD" id="cd00455">
    <property type="entry name" value="nuc_hydro"/>
    <property type="match status" value="1"/>
</dbReference>
<comment type="caution">
    <text evidence="4">The sequence shown here is derived from an EMBL/GenBank/DDBJ whole genome shotgun (WGS) entry which is preliminary data.</text>
</comment>
<evidence type="ECO:0000259" key="3">
    <source>
        <dbReference type="Pfam" id="PF01156"/>
    </source>
</evidence>
<accession>A0A268NZ00</accession>
<dbReference type="GO" id="GO:0005829">
    <property type="term" value="C:cytosol"/>
    <property type="evidence" value="ECO:0007669"/>
    <property type="project" value="TreeGrafter"/>
</dbReference>
<proteinExistence type="predicted"/>
<dbReference type="PANTHER" id="PTHR12304:SF4">
    <property type="entry name" value="URIDINE NUCLEOSIDASE"/>
    <property type="match status" value="1"/>
</dbReference>
<protein>
    <submittedName>
        <fullName evidence="4">Nucleoside hydrolase</fullName>
    </submittedName>
</protein>
<dbReference type="Gene3D" id="3.90.245.10">
    <property type="entry name" value="Ribonucleoside hydrolase-like"/>
    <property type="match status" value="1"/>
</dbReference>
<evidence type="ECO:0000256" key="2">
    <source>
        <dbReference type="ARBA" id="ARBA00023295"/>
    </source>
</evidence>
<dbReference type="PANTHER" id="PTHR12304">
    <property type="entry name" value="INOSINE-URIDINE PREFERRING NUCLEOSIDE HYDROLASE"/>
    <property type="match status" value="1"/>
</dbReference>
<gene>
    <name evidence="4" type="ORF">CHH72_10230</name>
</gene>
<evidence type="ECO:0000313" key="4">
    <source>
        <dbReference type="EMBL" id="PAE88747.1"/>
    </source>
</evidence>
<evidence type="ECO:0000313" key="5">
    <source>
        <dbReference type="Proteomes" id="UP000216207"/>
    </source>
</evidence>
<sequence>MTKKVLMFCDPGIDDSLAIMYALSAPFIELIGLVVSYGNVSKKQAVTNAAYLLHLAGRTDIPLISGASMPIVEENLVYYPNIHGESGMGPIQLPAHDEIPVRPFATVPEIIARFQGEVIIVDTGRMTALAAAFVGFEKEMKDVHSFYVMGGAFFIPGNATPLAEANVYGDPHAAQLVISRATPLTLAPLNVTNQAVLPAIVVDKWAEQAKNPFSHVIRALCSHYIEAHQQMMPGSLGAPIHDLVPLMLIRTPEMAGYIERPIEIITYGKEQGLTYVDFRPGMRNEGPRIAVTLDYPLFLRTFKEGVGLSS</sequence>
<dbReference type="Pfam" id="PF01156">
    <property type="entry name" value="IU_nuc_hydro"/>
    <property type="match status" value="1"/>
</dbReference>
<evidence type="ECO:0000256" key="1">
    <source>
        <dbReference type="ARBA" id="ARBA00022801"/>
    </source>
</evidence>
<name>A0A268NZ00_SHOCL</name>
<dbReference type="AlphaFoldDB" id="A0A268NZ00"/>
<dbReference type="GO" id="GO:0008477">
    <property type="term" value="F:purine nucleosidase activity"/>
    <property type="evidence" value="ECO:0007669"/>
    <property type="project" value="TreeGrafter"/>
</dbReference>
<feature type="domain" description="Inosine/uridine-preferring nucleoside hydrolase" evidence="3">
    <location>
        <begin position="5"/>
        <end position="298"/>
    </location>
</feature>
<keyword evidence="1 4" id="KW-0378">Hydrolase</keyword>
<dbReference type="InterPro" id="IPR036452">
    <property type="entry name" value="Ribo_hydro-like"/>
</dbReference>
<dbReference type="EMBL" id="NPCC01000012">
    <property type="protein sequence ID" value="PAE88747.1"/>
    <property type="molecule type" value="Genomic_DNA"/>
</dbReference>
<dbReference type="GO" id="GO:0006152">
    <property type="term" value="P:purine nucleoside catabolic process"/>
    <property type="evidence" value="ECO:0007669"/>
    <property type="project" value="TreeGrafter"/>
</dbReference>